<evidence type="ECO:0000256" key="1">
    <source>
        <dbReference type="SAM" id="MobiDB-lite"/>
    </source>
</evidence>
<sequence>MFIHRGWNVIWRALMFIVCRVIGWKCSTDMFTTARVTMSETWLSEDGTDLGKTYESDTTSGDESKSGSSVGHGGSGERRRRVSGSQGRRGSSSSSGVDGGDVSVGSAGSGSEGSDNGDDGELHFDMWVVCLVGRRVGCCSSC</sequence>
<evidence type="ECO:0000313" key="4">
    <source>
        <dbReference type="Proteomes" id="UP000799428"/>
    </source>
</evidence>
<evidence type="ECO:0000256" key="2">
    <source>
        <dbReference type="SAM" id="SignalP"/>
    </source>
</evidence>
<feature type="compositionally biased region" description="Low complexity" evidence="1">
    <location>
        <begin position="83"/>
        <end position="106"/>
    </location>
</feature>
<proteinExistence type="predicted"/>
<gene>
    <name evidence="3" type="ORF">K504DRAFT_50371</name>
</gene>
<accession>A0A6G1K2K9</accession>
<keyword evidence="4" id="KW-1185">Reference proteome</keyword>
<protein>
    <submittedName>
        <fullName evidence="3">Uncharacterized protein</fullName>
    </submittedName>
</protein>
<feature type="chain" id="PRO_5026144016" evidence="2">
    <location>
        <begin position="24"/>
        <end position="142"/>
    </location>
</feature>
<keyword evidence="2" id="KW-0732">Signal</keyword>
<feature type="signal peptide" evidence="2">
    <location>
        <begin position="1"/>
        <end position="23"/>
    </location>
</feature>
<organism evidence="3 4">
    <name type="scientific">Pleomassaria siparia CBS 279.74</name>
    <dbReference type="NCBI Taxonomy" id="1314801"/>
    <lineage>
        <taxon>Eukaryota</taxon>
        <taxon>Fungi</taxon>
        <taxon>Dikarya</taxon>
        <taxon>Ascomycota</taxon>
        <taxon>Pezizomycotina</taxon>
        <taxon>Dothideomycetes</taxon>
        <taxon>Pleosporomycetidae</taxon>
        <taxon>Pleosporales</taxon>
        <taxon>Pleomassariaceae</taxon>
        <taxon>Pleomassaria</taxon>
    </lineage>
</organism>
<dbReference type="EMBL" id="MU005774">
    <property type="protein sequence ID" value="KAF2707109.1"/>
    <property type="molecule type" value="Genomic_DNA"/>
</dbReference>
<evidence type="ECO:0000313" key="3">
    <source>
        <dbReference type="EMBL" id="KAF2707109.1"/>
    </source>
</evidence>
<feature type="region of interest" description="Disordered" evidence="1">
    <location>
        <begin position="46"/>
        <end position="118"/>
    </location>
</feature>
<dbReference type="Proteomes" id="UP000799428">
    <property type="component" value="Unassembled WGS sequence"/>
</dbReference>
<name>A0A6G1K2K9_9PLEO</name>
<reference evidence="3" key="1">
    <citation type="journal article" date="2020" name="Stud. Mycol.">
        <title>101 Dothideomycetes genomes: a test case for predicting lifestyles and emergence of pathogens.</title>
        <authorList>
            <person name="Haridas S."/>
            <person name="Albert R."/>
            <person name="Binder M."/>
            <person name="Bloem J."/>
            <person name="Labutti K."/>
            <person name="Salamov A."/>
            <person name="Andreopoulos B."/>
            <person name="Baker S."/>
            <person name="Barry K."/>
            <person name="Bills G."/>
            <person name="Bluhm B."/>
            <person name="Cannon C."/>
            <person name="Castanera R."/>
            <person name="Culley D."/>
            <person name="Daum C."/>
            <person name="Ezra D."/>
            <person name="Gonzalez J."/>
            <person name="Henrissat B."/>
            <person name="Kuo A."/>
            <person name="Liang C."/>
            <person name="Lipzen A."/>
            <person name="Lutzoni F."/>
            <person name="Magnuson J."/>
            <person name="Mondo S."/>
            <person name="Nolan M."/>
            <person name="Ohm R."/>
            <person name="Pangilinan J."/>
            <person name="Park H.-J."/>
            <person name="Ramirez L."/>
            <person name="Alfaro M."/>
            <person name="Sun H."/>
            <person name="Tritt A."/>
            <person name="Yoshinaga Y."/>
            <person name="Zwiers L.-H."/>
            <person name="Turgeon B."/>
            <person name="Goodwin S."/>
            <person name="Spatafora J."/>
            <person name="Crous P."/>
            <person name="Grigoriev I."/>
        </authorList>
    </citation>
    <scope>NUCLEOTIDE SEQUENCE</scope>
    <source>
        <strain evidence="3">CBS 279.74</strain>
    </source>
</reference>
<dbReference type="AlphaFoldDB" id="A0A6G1K2K9"/>